<keyword evidence="2" id="KW-1185">Reference proteome</keyword>
<dbReference type="SUPFAM" id="SSF53927">
    <property type="entry name" value="Cytidine deaminase-like"/>
    <property type="match status" value="1"/>
</dbReference>
<dbReference type="Gene3D" id="3.40.140.10">
    <property type="entry name" value="Cytidine Deaminase, domain 2"/>
    <property type="match status" value="1"/>
</dbReference>
<proteinExistence type="predicted"/>
<dbReference type="InterPro" id="IPR016193">
    <property type="entry name" value="Cytidine_deaminase-like"/>
</dbReference>
<dbReference type="GO" id="GO:0016814">
    <property type="term" value="F:hydrolase activity, acting on carbon-nitrogen (but not peptide) bonds, in cyclic amidines"/>
    <property type="evidence" value="ECO:0007669"/>
    <property type="project" value="UniProtKB-ARBA"/>
</dbReference>
<dbReference type="RefSeq" id="XP_022456890.1">
    <property type="nucleotide sequence ID" value="XM_022605420.1"/>
</dbReference>
<evidence type="ECO:0000313" key="2">
    <source>
        <dbReference type="Proteomes" id="UP000019384"/>
    </source>
</evidence>
<dbReference type="GO" id="GO:0006139">
    <property type="term" value="P:nucleobase-containing compound metabolic process"/>
    <property type="evidence" value="ECO:0007669"/>
    <property type="project" value="UniProtKB-ARBA"/>
</dbReference>
<dbReference type="STRING" id="1382522.W6MSX7"/>
<name>W6MSX7_9ASCO</name>
<protein>
    <recommendedName>
        <fullName evidence="3">CMP/dCMP-type deaminase domain-containing protein</fullName>
    </recommendedName>
</protein>
<reference evidence="1" key="1">
    <citation type="submission" date="2013-12" db="EMBL/GenBank/DDBJ databases">
        <authorList>
            <person name="Genoscope - CEA"/>
        </authorList>
    </citation>
    <scope>NUCLEOTIDE SEQUENCE</scope>
    <source>
        <strain evidence="1">CBS 1993</strain>
    </source>
</reference>
<evidence type="ECO:0000313" key="1">
    <source>
        <dbReference type="EMBL" id="CDK24875.1"/>
    </source>
</evidence>
<dbReference type="Proteomes" id="UP000019384">
    <property type="component" value="Unassembled WGS sequence"/>
</dbReference>
<dbReference type="OrthoDB" id="408702at2759"/>
<dbReference type="AlphaFoldDB" id="W6MSX7"/>
<dbReference type="GeneID" id="34518278"/>
<dbReference type="HOGENOM" id="CLU_2671090_0_0_1"/>
<reference evidence="1" key="2">
    <citation type="submission" date="2014-02" db="EMBL/GenBank/DDBJ databases">
        <title>Complete DNA sequence of /Kuraishia capsulata/ illustrates novel genomic features among budding yeasts (/Saccharomycotina/).</title>
        <authorList>
            <person name="Morales L."/>
            <person name="Noel B."/>
            <person name="Porcel B."/>
            <person name="Marcet-Houben M."/>
            <person name="Hullo M-F."/>
            <person name="Sacerdot C."/>
            <person name="Tekaia F."/>
            <person name="Leh-Louis V."/>
            <person name="Despons L."/>
            <person name="Khanna V."/>
            <person name="Aury J-M."/>
            <person name="Barbe V."/>
            <person name="Couloux A."/>
            <person name="Labadie K."/>
            <person name="Pelletier E."/>
            <person name="Souciet J-L."/>
            <person name="Boekhout T."/>
            <person name="Gabaldon T."/>
            <person name="Wincker P."/>
            <person name="Dujon B."/>
        </authorList>
    </citation>
    <scope>NUCLEOTIDE SEQUENCE</scope>
    <source>
        <strain evidence="1">CBS 1993</strain>
    </source>
</reference>
<gene>
    <name evidence="1" type="ORF">KUCA_T00000842001</name>
</gene>
<sequence length="65" mass="7379">MCTGAILLFGVKRVVMGENNTFVGGEDLLKERGVEVINLKSQECEDILRKFITEHPEQWDEDIGK</sequence>
<evidence type="ECO:0008006" key="3">
    <source>
        <dbReference type="Google" id="ProtNLM"/>
    </source>
</evidence>
<accession>W6MSX7</accession>
<dbReference type="EMBL" id="HG793125">
    <property type="protein sequence ID" value="CDK24875.1"/>
    <property type="molecule type" value="Genomic_DNA"/>
</dbReference>
<organism evidence="1 2">
    <name type="scientific">Kuraishia capsulata CBS 1993</name>
    <dbReference type="NCBI Taxonomy" id="1382522"/>
    <lineage>
        <taxon>Eukaryota</taxon>
        <taxon>Fungi</taxon>
        <taxon>Dikarya</taxon>
        <taxon>Ascomycota</taxon>
        <taxon>Saccharomycotina</taxon>
        <taxon>Pichiomycetes</taxon>
        <taxon>Pichiales</taxon>
        <taxon>Pichiaceae</taxon>
        <taxon>Kuraishia</taxon>
    </lineage>
</organism>